<keyword evidence="6" id="KW-0969">Cilium</keyword>
<evidence type="ECO:0000256" key="4">
    <source>
        <dbReference type="ARBA" id="ARBA00022846"/>
    </source>
</evidence>
<dbReference type="PANTHER" id="PTHR14517:SF6">
    <property type="entry name" value="RE41410P"/>
    <property type="match status" value="1"/>
</dbReference>
<evidence type="ECO:0000256" key="3">
    <source>
        <dbReference type="ARBA" id="ARBA00022490"/>
    </source>
</evidence>
<accession>A0A8T0F8H4</accession>
<keyword evidence="5 10" id="KW-0175">Coiled coil</keyword>
<dbReference type="Proteomes" id="UP000807504">
    <property type="component" value="Unassembled WGS sequence"/>
</dbReference>
<dbReference type="InterPro" id="IPR008805">
    <property type="entry name" value="RIB43A"/>
</dbReference>
<evidence type="ECO:0000256" key="1">
    <source>
        <dbReference type="ARBA" id="ARBA00004611"/>
    </source>
</evidence>
<keyword evidence="3" id="KW-0963">Cytoplasm</keyword>
<evidence type="ECO:0000256" key="5">
    <source>
        <dbReference type="ARBA" id="ARBA00023054"/>
    </source>
</evidence>
<evidence type="ECO:0000313" key="12">
    <source>
        <dbReference type="EMBL" id="KAF8787506.1"/>
    </source>
</evidence>
<proteinExistence type="inferred from homology"/>
<comment type="similarity">
    <text evidence="2">Belongs to the RIB43A family.</text>
</comment>
<keyword evidence="7" id="KW-0206">Cytoskeleton</keyword>
<feature type="compositionally biased region" description="Basic and acidic residues" evidence="11">
    <location>
        <begin position="87"/>
        <end position="109"/>
    </location>
</feature>
<evidence type="ECO:0000256" key="9">
    <source>
        <dbReference type="ARBA" id="ARBA00046435"/>
    </source>
</evidence>
<reference evidence="12" key="2">
    <citation type="submission" date="2020-06" db="EMBL/GenBank/DDBJ databases">
        <authorList>
            <person name="Sheffer M."/>
        </authorList>
    </citation>
    <scope>NUCLEOTIDE SEQUENCE</scope>
</reference>
<dbReference type="AlphaFoldDB" id="A0A8T0F8H4"/>
<evidence type="ECO:0000256" key="6">
    <source>
        <dbReference type="ARBA" id="ARBA00023069"/>
    </source>
</evidence>
<sequence length="375" mass="46061">MSWFHRKTKDQAWINRKRIAEEERKRRIFNAKQRQIGIDVDALDHQVQEHRLARAKEEERERQFEEEAKRQRDLAELLEKQKQEEIRERDKKIDEYRQSQKPEYRKEFDLYDPNQKKKERPPRVSADDPCPLSSVQKLDGEDINSKDRQKKQKAQVRDLLLQQMQEKRMENFKRDKEKHDWENMMLEHDCYALQLEKEEERRNREAVENLKQTNATLATEKREADRRQELLENMEKKKDIEFNIESDLLTENPNVAKSALGPYRVVPDRWKGMTQVALDKYREEQLQQIIDKKRRMEREQYENAQWDEHLINEENVLLLLEEEQKKNQMQLEKDLICENEILAYAQRRQRDYLDDWLYLKYVDQDYYDQFNKSSR</sequence>
<gene>
    <name evidence="12" type="ORF">HNY73_009095</name>
</gene>
<comment type="subcellular location">
    <subcellularLocation>
        <location evidence="1">Cytoplasm</location>
        <location evidence="1">Cytoskeleton</location>
        <location evidence="1">Flagellum axoneme</location>
    </subcellularLocation>
</comment>
<dbReference type="EMBL" id="JABXBU010000015">
    <property type="protein sequence ID" value="KAF8787506.1"/>
    <property type="molecule type" value="Genomic_DNA"/>
</dbReference>
<evidence type="ECO:0000256" key="10">
    <source>
        <dbReference type="SAM" id="Coils"/>
    </source>
</evidence>
<feature type="coiled-coil region" evidence="10">
    <location>
        <begin position="193"/>
        <end position="237"/>
    </location>
</feature>
<comment type="subunit">
    <text evidence="9">Microtubule inner protein component of sperm flagellar doublet microtubules.</text>
</comment>
<evidence type="ECO:0000313" key="13">
    <source>
        <dbReference type="Proteomes" id="UP000807504"/>
    </source>
</evidence>
<feature type="region of interest" description="Disordered" evidence="11">
    <location>
        <begin position="87"/>
        <end position="154"/>
    </location>
</feature>
<dbReference type="Pfam" id="PF05914">
    <property type="entry name" value="RIB43A"/>
    <property type="match status" value="1"/>
</dbReference>
<feature type="compositionally biased region" description="Basic and acidic residues" evidence="11">
    <location>
        <begin position="138"/>
        <end position="147"/>
    </location>
</feature>
<protein>
    <submittedName>
        <fullName evidence="12">RIB43A-like with coiled-coils protein 2</fullName>
    </submittedName>
</protein>
<comment type="caution">
    <text evidence="12">The sequence shown here is derived from an EMBL/GenBank/DDBJ whole genome shotgun (WGS) entry which is preliminary data.</text>
</comment>
<dbReference type="PANTHER" id="PTHR14517">
    <property type="entry name" value="RIB43A-RELATED"/>
    <property type="match status" value="1"/>
</dbReference>
<evidence type="ECO:0000256" key="7">
    <source>
        <dbReference type="ARBA" id="ARBA00023212"/>
    </source>
</evidence>
<keyword evidence="13" id="KW-1185">Reference proteome</keyword>
<evidence type="ECO:0000256" key="11">
    <source>
        <dbReference type="SAM" id="MobiDB-lite"/>
    </source>
</evidence>
<name>A0A8T0F8H4_ARGBR</name>
<organism evidence="12 13">
    <name type="scientific">Argiope bruennichi</name>
    <name type="common">Wasp spider</name>
    <name type="synonym">Aranea bruennichi</name>
    <dbReference type="NCBI Taxonomy" id="94029"/>
    <lineage>
        <taxon>Eukaryota</taxon>
        <taxon>Metazoa</taxon>
        <taxon>Ecdysozoa</taxon>
        <taxon>Arthropoda</taxon>
        <taxon>Chelicerata</taxon>
        <taxon>Arachnida</taxon>
        <taxon>Araneae</taxon>
        <taxon>Araneomorphae</taxon>
        <taxon>Entelegynae</taxon>
        <taxon>Araneoidea</taxon>
        <taxon>Araneidae</taxon>
        <taxon>Argiope</taxon>
    </lineage>
</organism>
<evidence type="ECO:0000256" key="8">
    <source>
        <dbReference type="ARBA" id="ARBA00023273"/>
    </source>
</evidence>
<keyword evidence="8" id="KW-0966">Cell projection</keyword>
<reference evidence="12" key="1">
    <citation type="journal article" date="2020" name="bioRxiv">
        <title>Chromosome-level reference genome of the European wasp spider Argiope bruennichi: a resource for studies on range expansion and evolutionary adaptation.</title>
        <authorList>
            <person name="Sheffer M.M."/>
            <person name="Hoppe A."/>
            <person name="Krehenwinkel H."/>
            <person name="Uhl G."/>
            <person name="Kuss A.W."/>
            <person name="Jensen L."/>
            <person name="Jensen C."/>
            <person name="Gillespie R.G."/>
            <person name="Hoff K.J."/>
            <person name="Prost S."/>
        </authorList>
    </citation>
    <scope>NUCLEOTIDE SEQUENCE</scope>
</reference>
<evidence type="ECO:0000256" key="2">
    <source>
        <dbReference type="ARBA" id="ARBA00006875"/>
    </source>
</evidence>
<keyword evidence="4" id="KW-0282">Flagellum</keyword>